<dbReference type="EMBL" id="LHQQ01000347">
    <property type="protein sequence ID" value="KOS37173.1"/>
    <property type="molecule type" value="Genomic_DNA"/>
</dbReference>
<dbReference type="Proteomes" id="UP000037696">
    <property type="component" value="Unassembled WGS sequence"/>
</dbReference>
<organism evidence="2 3">
    <name type="scientific">Penicillium nordicum</name>
    <dbReference type="NCBI Taxonomy" id="229535"/>
    <lineage>
        <taxon>Eukaryota</taxon>
        <taxon>Fungi</taxon>
        <taxon>Dikarya</taxon>
        <taxon>Ascomycota</taxon>
        <taxon>Pezizomycotina</taxon>
        <taxon>Eurotiomycetes</taxon>
        <taxon>Eurotiomycetidae</taxon>
        <taxon>Eurotiales</taxon>
        <taxon>Aspergillaceae</taxon>
        <taxon>Penicillium</taxon>
    </lineage>
</organism>
<reference evidence="2 3" key="1">
    <citation type="submission" date="2015-08" db="EMBL/GenBank/DDBJ databases">
        <title>Genome sequencing of Penicillium nordicum.</title>
        <authorList>
            <person name="Nguyen H.D."/>
            <person name="Seifert K.A."/>
        </authorList>
    </citation>
    <scope>NUCLEOTIDE SEQUENCE [LARGE SCALE GENOMIC DNA]</scope>
    <source>
        <strain evidence="2 3">DAOMC 185683</strain>
    </source>
</reference>
<keyword evidence="1" id="KW-0812">Transmembrane</keyword>
<keyword evidence="1" id="KW-1133">Transmembrane helix</keyword>
<dbReference type="AlphaFoldDB" id="A0A0M9WAA8"/>
<sequence>MNKDIERNDKPPSRINIQIIQDLTSPFGVASIILLSAVILLSFYSIFNNLSTSYCTMHFDIHDVDLS</sequence>
<evidence type="ECO:0000313" key="3">
    <source>
        <dbReference type="Proteomes" id="UP000037696"/>
    </source>
</evidence>
<protein>
    <submittedName>
        <fullName evidence="2">Uncharacterized protein</fullName>
    </submittedName>
</protein>
<evidence type="ECO:0000256" key="1">
    <source>
        <dbReference type="SAM" id="Phobius"/>
    </source>
</evidence>
<name>A0A0M9WAA8_9EURO</name>
<gene>
    <name evidence="2" type="ORF">ACN38_g12043</name>
</gene>
<accession>A0A0M9WAA8</accession>
<evidence type="ECO:0000313" key="2">
    <source>
        <dbReference type="EMBL" id="KOS37173.1"/>
    </source>
</evidence>
<keyword evidence="1" id="KW-0472">Membrane</keyword>
<feature type="transmembrane region" description="Helical" evidence="1">
    <location>
        <begin position="27"/>
        <end position="47"/>
    </location>
</feature>
<proteinExistence type="predicted"/>
<comment type="caution">
    <text evidence="2">The sequence shown here is derived from an EMBL/GenBank/DDBJ whole genome shotgun (WGS) entry which is preliminary data.</text>
</comment>
<keyword evidence="3" id="KW-1185">Reference proteome</keyword>